<dbReference type="InterPro" id="IPR003352">
    <property type="entry name" value="PTS_EIIC"/>
</dbReference>
<dbReference type="eggNOG" id="COG1263">
    <property type="taxonomic scope" value="Bacteria"/>
</dbReference>
<dbReference type="PROSITE" id="PS01035">
    <property type="entry name" value="PTS_EIIB_TYPE_1_CYS"/>
    <property type="match status" value="1"/>
</dbReference>
<keyword evidence="10 12" id="KW-0472">Membrane</keyword>
<dbReference type="AlphaFoldDB" id="A0A1B8RN10"/>
<evidence type="ECO:0000256" key="3">
    <source>
        <dbReference type="ARBA" id="ARBA00022475"/>
    </source>
</evidence>
<organism evidence="15 16">
    <name type="scientific">Clostridium paraputrificum</name>
    <dbReference type="NCBI Taxonomy" id="29363"/>
    <lineage>
        <taxon>Bacteria</taxon>
        <taxon>Bacillati</taxon>
        <taxon>Bacillota</taxon>
        <taxon>Clostridia</taxon>
        <taxon>Eubacteriales</taxon>
        <taxon>Clostridiaceae</taxon>
        <taxon>Clostridium</taxon>
    </lineage>
</organism>
<keyword evidence="5" id="KW-0808">Transferase</keyword>
<comment type="subcellular location">
    <subcellularLocation>
        <location evidence="1">Cell membrane</location>
        <topology evidence="1">Multi-pass membrane protein</topology>
    </subcellularLocation>
</comment>
<feature type="domain" description="PTS EIIC type-1" evidence="14">
    <location>
        <begin position="122"/>
        <end position="466"/>
    </location>
</feature>
<keyword evidence="2" id="KW-0813">Transport</keyword>
<dbReference type="PROSITE" id="PS51103">
    <property type="entry name" value="PTS_EIIC_TYPE_1"/>
    <property type="match status" value="1"/>
</dbReference>
<proteinExistence type="predicted"/>
<feature type="transmembrane region" description="Helical" evidence="12">
    <location>
        <begin position="339"/>
        <end position="362"/>
    </location>
</feature>
<dbReference type="NCBIfam" id="NF008236">
    <property type="entry name" value="PRK11007.1"/>
    <property type="match status" value="1"/>
</dbReference>
<feature type="active site" description="Phosphocysteine intermediate; for EIIB activity" evidence="11">
    <location>
        <position position="28"/>
    </location>
</feature>
<dbReference type="SUPFAM" id="SSF55604">
    <property type="entry name" value="Glucose permease domain IIB"/>
    <property type="match status" value="1"/>
</dbReference>
<dbReference type="CDD" id="cd00212">
    <property type="entry name" value="PTS_IIB_glc"/>
    <property type="match status" value="1"/>
</dbReference>
<dbReference type="Gene3D" id="3.30.1360.60">
    <property type="entry name" value="Glucose permease domain IIB"/>
    <property type="match status" value="1"/>
</dbReference>
<evidence type="ECO:0000256" key="8">
    <source>
        <dbReference type="ARBA" id="ARBA00022777"/>
    </source>
</evidence>
<dbReference type="PROSITE" id="PS51098">
    <property type="entry name" value="PTS_EIIB_TYPE_1"/>
    <property type="match status" value="1"/>
</dbReference>
<keyword evidence="9 12" id="KW-1133">Transmembrane helix</keyword>
<feature type="transmembrane region" description="Helical" evidence="12">
    <location>
        <begin position="110"/>
        <end position="129"/>
    </location>
</feature>
<name>A0A1B8RN10_9CLOT</name>
<evidence type="ECO:0000256" key="12">
    <source>
        <dbReference type="SAM" id="Phobius"/>
    </source>
</evidence>
<sequence>MAKVNSQNVSKIIEYVGGKENINMLTHCVTRLRFVLNDESKVDVKQLEEIDIVKGCFNSNGQFQVIIGQGAVNLAYDEVIKQTGVKEATKSDLKSIQEEKLNPLQRLVKVLSDVFIPILPAIITAGLLLGVNNVLTGPGILFEKPLVQVYTGIADIADLINMIASTAFSFLPVLVGWSAVKRFGGNPLLGIVLGLVMVNPALMNAYQIGQTEPEVWNIFGLTIDKIGYQAQVLPVLASSFILAKLEIKLKKLVPDSLQLILVAPIALLVTSFLTFLIVGPITYGIASKLTGSVVWLFKTYPILAGLIVGGTFELMVITGMHHAFIAVNLELIASTGTTFLFPVIALSCLAQGSSCLAMSILAKNKKEKSMALTAMGSAYLGVTEPAIFGVNLRAKFPFVCALIGTGLSGMIIMMNGVEAFSLGVSGLLSFLSVPREFWGPQFMAMAVAGLVPLVLTLVVGRAKGKK</sequence>
<dbReference type="InterPro" id="IPR013013">
    <property type="entry name" value="PTS_EIIC_1"/>
</dbReference>
<keyword evidence="7 12" id="KW-0812">Transmembrane</keyword>
<evidence type="ECO:0000256" key="4">
    <source>
        <dbReference type="ARBA" id="ARBA00022597"/>
    </source>
</evidence>
<evidence type="ECO:0000256" key="5">
    <source>
        <dbReference type="ARBA" id="ARBA00022679"/>
    </source>
</evidence>
<feature type="transmembrane region" description="Helical" evidence="12">
    <location>
        <begin position="437"/>
        <end position="460"/>
    </location>
</feature>
<accession>A0A1B8RN10</accession>
<protein>
    <submittedName>
        <fullName evidence="15">Trehalose permease IIC protein</fullName>
    </submittedName>
</protein>
<feature type="transmembrane region" description="Helical" evidence="12">
    <location>
        <begin position="187"/>
        <end position="206"/>
    </location>
</feature>
<dbReference type="InterPro" id="IPR001996">
    <property type="entry name" value="PTS_IIB_1"/>
</dbReference>
<keyword evidence="4" id="KW-0762">Sugar transport</keyword>
<feature type="transmembrane region" description="Helical" evidence="12">
    <location>
        <begin position="149"/>
        <end position="175"/>
    </location>
</feature>
<dbReference type="OrthoDB" id="92465at2"/>
<dbReference type="FunFam" id="3.30.1360.60:FF:000001">
    <property type="entry name" value="PTS system glucose-specific IIBC component PtsG"/>
    <property type="match status" value="1"/>
</dbReference>
<evidence type="ECO:0000256" key="9">
    <source>
        <dbReference type="ARBA" id="ARBA00022989"/>
    </source>
</evidence>
<evidence type="ECO:0000256" key="7">
    <source>
        <dbReference type="ARBA" id="ARBA00022692"/>
    </source>
</evidence>
<evidence type="ECO:0000256" key="2">
    <source>
        <dbReference type="ARBA" id="ARBA00022448"/>
    </source>
</evidence>
<comment type="caution">
    <text evidence="15">The sequence shown here is derived from an EMBL/GenBank/DDBJ whole genome shotgun (WGS) entry which is preliminary data.</text>
</comment>
<dbReference type="GO" id="GO:0090589">
    <property type="term" value="F:protein-phosphocysteine-trehalose phosphotransferase system transporter activity"/>
    <property type="evidence" value="ECO:0007669"/>
    <property type="project" value="TreeGrafter"/>
</dbReference>
<dbReference type="NCBIfam" id="TIGR00826">
    <property type="entry name" value="EIIB_glc"/>
    <property type="match status" value="1"/>
</dbReference>
<evidence type="ECO:0000313" key="16">
    <source>
        <dbReference type="Proteomes" id="UP000092714"/>
    </source>
</evidence>
<feature type="transmembrane region" description="Helical" evidence="12">
    <location>
        <begin position="396"/>
        <end position="417"/>
    </location>
</feature>
<dbReference type="RefSeq" id="WP_065254632.1">
    <property type="nucleotide sequence ID" value="NZ_MAPZ01000024.1"/>
</dbReference>
<evidence type="ECO:0000313" key="15">
    <source>
        <dbReference type="EMBL" id="OBY10157.1"/>
    </source>
</evidence>
<dbReference type="GO" id="GO:0008982">
    <property type="term" value="F:protein-N(PI)-phosphohistidine-sugar phosphotransferase activity"/>
    <property type="evidence" value="ECO:0007669"/>
    <property type="project" value="InterPro"/>
</dbReference>
<evidence type="ECO:0000256" key="6">
    <source>
        <dbReference type="ARBA" id="ARBA00022683"/>
    </source>
</evidence>
<dbReference type="GO" id="GO:0005886">
    <property type="term" value="C:plasma membrane"/>
    <property type="evidence" value="ECO:0007669"/>
    <property type="project" value="UniProtKB-SubCell"/>
</dbReference>
<feature type="domain" description="PTS EIIB type-1" evidence="13">
    <location>
        <begin position="6"/>
        <end position="89"/>
    </location>
</feature>
<dbReference type="Pfam" id="PF00367">
    <property type="entry name" value="PTS_EIIB"/>
    <property type="match status" value="1"/>
</dbReference>
<dbReference type="GO" id="GO:0015771">
    <property type="term" value="P:trehalose transport"/>
    <property type="evidence" value="ECO:0007669"/>
    <property type="project" value="TreeGrafter"/>
</dbReference>
<dbReference type="GO" id="GO:0009401">
    <property type="term" value="P:phosphoenolpyruvate-dependent sugar phosphotransferase system"/>
    <property type="evidence" value="ECO:0007669"/>
    <property type="project" value="UniProtKB-KW"/>
</dbReference>
<evidence type="ECO:0000259" key="14">
    <source>
        <dbReference type="PROSITE" id="PS51103"/>
    </source>
</evidence>
<dbReference type="InterPro" id="IPR036878">
    <property type="entry name" value="Glu_permease_IIB"/>
</dbReference>
<dbReference type="InterPro" id="IPR050558">
    <property type="entry name" value="PTS_Sugar-Specific_Components"/>
</dbReference>
<evidence type="ECO:0000256" key="10">
    <source>
        <dbReference type="ARBA" id="ARBA00023136"/>
    </source>
</evidence>
<keyword evidence="6" id="KW-0598">Phosphotransferase system</keyword>
<dbReference type="InterPro" id="IPR018113">
    <property type="entry name" value="PTrfase_EIIB_Cys"/>
</dbReference>
<dbReference type="eggNOG" id="COG1264">
    <property type="taxonomic scope" value="Bacteria"/>
</dbReference>
<evidence type="ECO:0000259" key="13">
    <source>
        <dbReference type="PROSITE" id="PS51098"/>
    </source>
</evidence>
<reference evidence="15 16" key="1">
    <citation type="submission" date="2016-06" db="EMBL/GenBank/DDBJ databases">
        <authorList>
            <person name="Kjaerup R.B."/>
            <person name="Dalgaard T.S."/>
            <person name="Juul-Madsen H.R."/>
        </authorList>
    </citation>
    <scope>NUCLEOTIDE SEQUENCE [LARGE SCALE GENOMIC DNA]</scope>
    <source>
        <strain evidence="15 16">373-A1</strain>
    </source>
</reference>
<gene>
    <name evidence="15" type="ORF">CP373A1_11695</name>
</gene>
<dbReference type="PANTHER" id="PTHR30175">
    <property type="entry name" value="PHOSPHOTRANSFERASE SYSTEM TRANSPORT PROTEIN"/>
    <property type="match status" value="1"/>
</dbReference>
<dbReference type="Pfam" id="PF02378">
    <property type="entry name" value="PTS_EIIC"/>
    <property type="match status" value="1"/>
</dbReference>
<evidence type="ECO:0000256" key="1">
    <source>
        <dbReference type="ARBA" id="ARBA00004651"/>
    </source>
</evidence>
<feature type="transmembrane region" description="Helical" evidence="12">
    <location>
        <begin position="302"/>
        <end position="327"/>
    </location>
</feature>
<dbReference type="Proteomes" id="UP000092714">
    <property type="component" value="Unassembled WGS sequence"/>
</dbReference>
<dbReference type="EMBL" id="MAPZ01000024">
    <property type="protein sequence ID" value="OBY10157.1"/>
    <property type="molecule type" value="Genomic_DNA"/>
</dbReference>
<keyword evidence="8" id="KW-0418">Kinase</keyword>
<keyword evidence="3" id="KW-1003">Cell membrane</keyword>
<evidence type="ECO:0000256" key="11">
    <source>
        <dbReference type="PROSITE-ProRule" id="PRU00421"/>
    </source>
</evidence>
<dbReference type="GO" id="GO:0016301">
    <property type="term" value="F:kinase activity"/>
    <property type="evidence" value="ECO:0007669"/>
    <property type="project" value="UniProtKB-KW"/>
</dbReference>
<keyword evidence="16" id="KW-1185">Reference proteome</keyword>
<dbReference type="PANTHER" id="PTHR30175:SF4">
    <property type="entry name" value="PTS SYSTEM TREHALOSE-SPECIFIC EIIBC COMPONENT"/>
    <property type="match status" value="1"/>
</dbReference>
<feature type="transmembrane region" description="Helical" evidence="12">
    <location>
        <begin position="259"/>
        <end position="282"/>
    </location>
</feature>